<dbReference type="AlphaFoldDB" id="A0A9K3I556"/>
<keyword evidence="2" id="KW-1185">Reference proteome</keyword>
<gene>
    <name evidence="1" type="ORF">HanXRQr2_Chr09g0383401</name>
</gene>
<protein>
    <submittedName>
        <fullName evidence="1">Uncharacterized protein</fullName>
    </submittedName>
</protein>
<comment type="caution">
    <text evidence="1">The sequence shown here is derived from an EMBL/GenBank/DDBJ whole genome shotgun (WGS) entry which is preliminary data.</text>
</comment>
<sequence>MARAKNWLPIIERMKCRLNSWKASCLSCDWLSWLAIKVNCFVLRLLQNRNSVEGKSFDSKH</sequence>
<proteinExistence type="predicted"/>
<name>A0A9K3I556_HELAN</name>
<dbReference type="EMBL" id="MNCJ02000324">
    <property type="protein sequence ID" value="KAF5790451.1"/>
    <property type="molecule type" value="Genomic_DNA"/>
</dbReference>
<reference evidence="1" key="2">
    <citation type="submission" date="2020-06" db="EMBL/GenBank/DDBJ databases">
        <title>Helianthus annuus Genome sequencing and assembly Release 2.</title>
        <authorList>
            <person name="Gouzy J."/>
            <person name="Langlade N."/>
            <person name="Munos S."/>
        </authorList>
    </citation>
    <scope>NUCLEOTIDE SEQUENCE</scope>
    <source>
        <tissue evidence="1">Leaves</tissue>
    </source>
</reference>
<dbReference type="Proteomes" id="UP000215914">
    <property type="component" value="Unassembled WGS sequence"/>
</dbReference>
<evidence type="ECO:0000313" key="2">
    <source>
        <dbReference type="Proteomes" id="UP000215914"/>
    </source>
</evidence>
<reference evidence="1" key="1">
    <citation type="journal article" date="2017" name="Nature">
        <title>The sunflower genome provides insights into oil metabolism, flowering and Asterid evolution.</title>
        <authorList>
            <person name="Badouin H."/>
            <person name="Gouzy J."/>
            <person name="Grassa C.J."/>
            <person name="Murat F."/>
            <person name="Staton S.E."/>
            <person name="Cottret L."/>
            <person name="Lelandais-Briere C."/>
            <person name="Owens G.L."/>
            <person name="Carrere S."/>
            <person name="Mayjonade B."/>
            <person name="Legrand L."/>
            <person name="Gill N."/>
            <person name="Kane N.C."/>
            <person name="Bowers J.E."/>
            <person name="Hubner S."/>
            <person name="Bellec A."/>
            <person name="Berard A."/>
            <person name="Berges H."/>
            <person name="Blanchet N."/>
            <person name="Boniface M.C."/>
            <person name="Brunel D."/>
            <person name="Catrice O."/>
            <person name="Chaidir N."/>
            <person name="Claudel C."/>
            <person name="Donnadieu C."/>
            <person name="Faraut T."/>
            <person name="Fievet G."/>
            <person name="Helmstetter N."/>
            <person name="King M."/>
            <person name="Knapp S.J."/>
            <person name="Lai Z."/>
            <person name="Le Paslier M.C."/>
            <person name="Lippi Y."/>
            <person name="Lorenzon L."/>
            <person name="Mandel J.R."/>
            <person name="Marage G."/>
            <person name="Marchand G."/>
            <person name="Marquand E."/>
            <person name="Bret-Mestries E."/>
            <person name="Morien E."/>
            <person name="Nambeesan S."/>
            <person name="Nguyen T."/>
            <person name="Pegot-Espagnet P."/>
            <person name="Pouilly N."/>
            <person name="Raftis F."/>
            <person name="Sallet E."/>
            <person name="Schiex T."/>
            <person name="Thomas J."/>
            <person name="Vandecasteele C."/>
            <person name="Vares D."/>
            <person name="Vear F."/>
            <person name="Vautrin S."/>
            <person name="Crespi M."/>
            <person name="Mangin B."/>
            <person name="Burke J.M."/>
            <person name="Salse J."/>
            <person name="Munos S."/>
            <person name="Vincourt P."/>
            <person name="Rieseberg L.H."/>
            <person name="Langlade N.B."/>
        </authorList>
    </citation>
    <scope>NUCLEOTIDE SEQUENCE</scope>
    <source>
        <tissue evidence="1">Leaves</tissue>
    </source>
</reference>
<dbReference type="Gramene" id="mRNA:HanXRQr2_Chr09g0383401">
    <property type="protein sequence ID" value="CDS:HanXRQr2_Chr09g0383401.1"/>
    <property type="gene ID" value="HanXRQr2_Chr09g0383401"/>
</dbReference>
<evidence type="ECO:0000313" key="1">
    <source>
        <dbReference type="EMBL" id="KAF5790451.1"/>
    </source>
</evidence>
<organism evidence="1 2">
    <name type="scientific">Helianthus annuus</name>
    <name type="common">Common sunflower</name>
    <dbReference type="NCBI Taxonomy" id="4232"/>
    <lineage>
        <taxon>Eukaryota</taxon>
        <taxon>Viridiplantae</taxon>
        <taxon>Streptophyta</taxon>
        <taxon>Embryophyta</taxon>
        <taxon>Tracheophyta</taxon>
        <taxon>Spermatophyta</taxon>
        <taxon>Magnoliopsida</taxon>
        <taxon>eudicotyledons</taxon>
        <taxon>Gunneridae</taxon>
        <taxon>Pentapetalae</taxon>
        <taxon>asterids</taxon>
        <taxon>campanulids</taxon>
        <taxon>Asterales</taxon>
        <taxon>Asteraceae</taxon>
        <taxon>Asteroideae</taxon>
        <taxon>Heliantheae alliance</taxon>
        <taxon>Heliantheae</taxon>
        <taxon>Helianthus</taxon>
    </lineage>
</organism>
<accession>A0A9K3I556</accession>